<dbReference type="EMBL" id="JXXN02001604">
    <property type="protein sequence ID" value="THD24430.1"/>
    <property type="molecule type" value="Genomic_DNA"/>
</dbReference>
<dbReference type="PANTHER" id="PTHR13123">
    <property type="entry name" value="LD30288P"/>
    <property type="match status" value="1"/>
</dbReference>
<dbReference type="Gene3D" id="1.20.1280.50">
    <property type="match status" value="1"/>
</dbReference>
<dbReference type="InterPro" id="IPR001810">
    <property type="entry name" value="F-box_dom"/>
</dbReference>
<dbReference type="GO" id="GO:0016567">
    <property type="term" value="P:protein ubiquitination"/>
    <property type="evidence" value="ECO:0007669"/>
    <property type="project" value="UniProtKB-UniPathway"/>
</dbReference>
<reference evidence="6" key="1">
    <citation type="submission" date="2019-03" db="EMBL/GenBank/DDBJ databases">
        <title>Improved annotation for the trematode Fasciola hepatica.</title>
        <authorList>
            <person name="Choi Y.-J."/>
            <person name="Martin J."/>
            <person name="Mitreva M."/>
        </authorList>
    </citation>
    <scope>NUCLEOTIDE SEQUENCE [LARGE SCALE GENOMIC DNA]</scope>
</reference>
<dbReference type="PROSITE" id="PS50181">
    <property type="entry name" value="FBOX"/>
    <property type="match status" value="1"/>
</dbReference>
<feature type="domain" description="F-box" evidence="5">
    <location>
        <begin position="229"/>
        <end position="276"/>
    </location>
</feature>
<evidence type="ECO:0000256" key="2">
    <source>
        <dbReference type="ARBA" id="ARBA00004906"/>
    </source>
</evidence>
<dbReference type="GO" id="GO:0005737">
    <property type="term" value="C:cytoplasm"/>
    <property type="evidence" value="ECO:0007669"/>
    <property type="project" value="TreeGrafter"/>
</dbReference>
<dbReference type="AlphaFoldDB" id="A0A4E0S1B9"/>
<dbReference type="GO" id="GO:0019005">
    <property type="term" value="C:SCF ubiquitin ligase complex"/>
    <property type="evidence" value="ECO:0007669"/>
    <property type="project" value="TreeGrafter"/>
</dbReference>
<comment type="subcellular location">
    <subcellularLocation>
        <location evidence="1">Nucleus</location>
    </subcellularLocation>
</comment>
<evidence type="ECO:0000259" key="5">
    <source>
        <dbReference type="PROSITE" id="PS50181"/>
    </source>
</evidence>
<keyword evidence="7" id="KW-1185">Reference proteome</keyword>
<proteinExistence type="predicted"/>
<gene>
    <name evidence="6" type="ORF">D915_004402</name>
</gene>
<dbReference type="InterPro" id="IPR040394">
    <property type="entry name" value="FBX25/32"/>
</dbReference>
<evidence type="ECO:0000313" key="6">
    <source>
        <dbReference type="EMBL" id="THD24430.1"/>
    </source>
</evidence>
<comment type="caution">
    <text evidence="6">The sequence shown here is derived from an EMBL/GenBank/DDBJ whole genome shotgun (WGS) entry which is preliminary data.</text>
</comment>
<dbReference type="UniPathway" id="UPA00143"/>
<organism evidence="6 7">
    <name type="scientific">Fasciola hepatica</name>
    <name type="common">Liver fluke</name>
    <dbReference type="NCBI Taxonomy" id="6192"/>
    <lineage>
        <taxon>Eukaryota</taxon>
        <taxon>Metazoa</taxon>
        <taxon>Spiralia</taxon>
        <taxon>Lophotrochozoa</taxon>
        <taxon>Platyhelminthes</taxon>
        <taxon>Trematoda</taxon>
        <taxon>Digenea</taxon>
        <taxon>Plagiorchiida</taxon>
        <taxon>Echinostomata</taxon>
        <taxon>Echinostomatoidea</taxon>
        <taxon>Fasciolidae</taxon>
        <taxon>Fasciola</taxon>
    </lineage>
</organism>
<dbReference type="InterPro" id="IPR036047">
    <property type="entry name" value="F-box-like_dom_sf"/>
</dbReference>
<keyword evidence="4" id="KW-0539">Nucleus</keyword>
<evidence type="ECO:0000256" key="4">
    <source>
        <dbReference type="ARBA" id="ARBA00023242"/>
    </source>
</evidence>
<dbReference type="Proteomes" id="UP000230066">
    <property type="component" value="Unassembled WGS sequence"/>
</dbReference>
<dbReference type="SUPFAM" id="SSF81383">
    <property type="entry name" value="F-box domain"/>
    <property type="match status" value="1"/>
</dbReference>
<dbReference type="GO" id="GO:0005634">
    <property type="term" value="C:nucleus"/>
    <property type="evidence" value="ECO:0007669"/>
    <property type="project" value="UniProtKB-SubCell"/>
</dbReference>
<name>A0A4E0S1B9_FASHE</name>
<evidence type="ECO:0000256" key="3">
    <source>
        <dbReference type="ARBA" id="ARBA00022786"/>
    </source>
</evidence>
<sequence length="371" mass="43190">MPFLSPDWRCPGDRWLRTSESGCLWENVKVYRMRMFEKMSETAIKRICQRSLASNADENWDYFADMLKVSFYQPYVHLKTGAVREVSMTTTISEAFLGLDMKAAIRDVRRFNYVCRVVEILVTEYFHRLTGRLQLFLIELLRTILKQVQASCNQTALFKKILYGLLESLERNKYDHIGSALLWQNHHKAVEDMLAELNDFDIGKRLKVVANNRLIKTRSFSGSSTASDYLNLEQLPPECLARVLTFVNSPQDLETASVASNALASLVGEEYLWRNLTLANFDMKQMSSVHFGRPGWRDEPPATINDCNWRRTYLRLIKRYGDQHFYTAKLAVCDVCTCLFWPLFGHPCRYPEKEARVRLLSPDEFIDLFEI</sequence>
<keyword evidence="3" id="KW-0833">Ubl conjugation pathway</keyword>
<dbReference type="PANTHER" id="PTHR13123:SF7">
    <property type="entry name" value="LD30288P"/>
    <property type="match status" value="1"/>
</dbReference>
<comment type="pathway">
    <text evidence="2">Protein modification; protein ubiquitination.</text>
</comment>
<evidence type="ECO:0000256" key="1">
    <source>
        <dbReference type="ARBA" id="ARBA00004123"/>
    </source>
</evidence>
<accession>A0A4E0S1B9</accession>
<dbReference type="Pfam" id="PF12937">
    <property type="entry name" value="F-box-like"/>
    <property type="match status" value="1"/>
</dbReference>
<evidence type="ECO:0000313" key="7">
    <source>
        <dbReference type="Proteomes" id="UP000230066"/>
    </source>
</evidence>
<protein>
    <submittedName>
        <fullName evidence="6">F box only protein 32</fullName>
    </submittedName>
</protein>